<dbReference type="Proteomes" id="UP000198881">
    <property type="component" value="Unassembled WGS sequence"/>
</dbReference>
<dbReference type="RefSeq" id="WP_091699317.1">
    <property type="nucleotide sequence ID" value="NZ_FPCG01000013.1"/>
</dbReference>
<evidence type="ECO:0000313" key="2">
    <source>
        <dbReference type="EMBL" id="SFV24772.1"/>
    </source>
</evidence>
<evidence type="ECO:0000256" key="1">
    <source>
        <dbReference type="SAM" id="MobiDB-lite"/>
    </source>
</evidence>
<dbReference type="EMBL" id="FPCG01000013">
    <property type="protein sequence ID" value="SFV24772.1"/>
    <property type="molecule type" value="Genomic_DNA"/>
</dbReference>
<feature type="region of interest" description="Disordered" evidence="1">
    <location>
        <begin position="13"/>
        <end position="61"/>
    </location>
</feature>
<evidence type="ECO:0000313" key="3">
    <source>
        <dbReference type="Proteomes" id="UP000198881"/>
    </source>
</evidence>
<sequence length="61" mass="6681">MPLKNLFRRAQSFARSPEGKRMINQAGRAARSRGGRRGGTRPAGGGLMGLAQQFLGRGRRR</sequence>
<feature type="compositionally biased region" description="Basic residues" evidence="1">
    <location>
        <begin position="30"/>
        <end position="39"/>
    </location>
</feature>
<reference evidence="2 3" key="1">
    <citation type="submission" date="2016-10" db="EMBL/GenBank/DDBJ databases">
        <authorList>
            <person name="de Groot N.N."/>
        </authorList>
    </citation>
    <scope>NUCLEOTIDE SEQUENCE [LARGE SCALE GENOMIC DNA]</scope>
    <source>
        <strain evidence="2 3">CGMCC 1.7054</strain>
    </source>
</reference>
<name>A0A1I7MS63_9MICC</name>
<protein>
    <submittedName>
        <fullName evidence="2">Uncharacterized protein</fullName>
    </submittedName>
</protein>
<dbReference type="AlphaFoldDB" id="A0A1I7MS63"/>
<gene>
    <name evidence="2" type="ORF">SAMN04487966_11336</name>
</gene>
<accession>A0A1I7MS63</accession>
<organism evidence="2 3">
    <name type="scientific">Micrococcus terreus</name>
    <dbReference type="NCBI Taxonomy" id="574650"/>
    <lineage>
        <taxon>Bacteria</taxon>
        <taxon>Bacillati</taxon>
        <taxon>Actinomycetota</taxon>
        <taxon>Actinomycetes</taxon>
        <taxon>Micrococcales</taxon>
        <taxon>Micrococcaceae</taxon>
        <taxon>Micrococcus</taxon>
    </lineage>
</organism>
<proteinExistence type="predicted"/>
<keyword evidence="3" id="KW-1185">Reference proteome</keyword>